<dbReference type="Pfam" id="PF00877">
    <property type="entry name" value="NLPC_P60"/>
    <property type="match status" value="1"/>
</dbReference>
<evidence type="ECO:0000256" key="1">
    <source>
        <dbReference type="ARBA" id="ARBA00007074"/>
    </source>
</evidence>
<protein>
    <submittedName>
        <fullName evidence="7">C40 family peptidase</fullName>
    </submittedName>
</protein>
<dbReference type="PROSITE" id="PS51935">
    <property type="entry name" value="NLPC_P60"/>
    <property type="match status" value="1"/>
</dbReference>
<name>A0A841TBB2_9BACL</name>
<dbReference type="InterPro" id="IPR051202">
    <property type="entry name" value="Peptidase_C40"/>
</dbReference>
<keyword evidence="5" id="KW-0732">Signal</keyword>
<keyword evidence="8" id="KW-1185">Reference proteome</keyword>
<organism evidence="7 8">
    <name type="scientific">Cohnella lubricantis</name>
    <dbReference type="NCBI Taxonomy" id="2163172"/>
    <lineage>
        <taxon>Bacteria</taxon>
        <taxon>Bacillati</taxon>
        <taxon>Bacillota</taxon>
        <taxon>Bacilli</taxon>
        <taxon>Bacillales</taxon>
        <taxon>Paenibacillaceae</taxon>
        <taxon>Cohnella</taxon>
    </lineage>
</organism>
<keyword evidence="4" id="KW-0788">Thiol protease</keyword>
<evidence type="ECO:0000259" key="6">
    <source>
        <dbReference type="PROSITE" id="PS51935"/>
    </source>
</evidence>
<keyword evidence="3" id="KW-0378">Hydrolase</keyword>
<evidence type="ECO:0000256" key="2">
    <source>
        <dbReference type="ARBA" id="ARBA00022670"/>
    </source>
</evidence>
<evidence type="ECO:0000256" key="4">
    <source>
        <dbReference type="ARBA" id="ARBA00022807"/>
    </source>
</evidence>
<feature type="domain" description="NlpC/P60" evidence="6">
    <location>
        <begin position="32"/>
        <end position="155"/>
    </location>
</feature>
<evidence type="ECO:0000256" key="5">
    <source>
        <dbReference type="SAM" id="SignalP"/>
    </source>
</evidence>
<dbReference type="Proteomes" id="UP000574133">
    <property type="component" value="Unassembled WGS sequence"/>
</dbReference>
<dbReference type="AlphaFoldDB" id="A0A841TBB2"/>
<dbReference type="InterPro" id="IPR038765">
    <property type="entry name" value="Papain-like_cys_pep_sf"/>
</dbReference>
<proteinExistence type="inferred from homology"/>
<reference evidence="7 8" key="1">
    <citation type="submission" date="2020-08" db="EMBL/GenBank/DDBJ databases">
        <title>Cohnella phylogeny.</title>
        <authorList>
            <person name="Dunlap C."/>
        </authorList>
    </citation>
    <scope>NUCLEOTIDE SEQUENCE [LARGE SCALE GENOMIC DNA]</scope>
    <source>
        <strain evidence="7 8">DSM 103658</strain>
    </source>
</reference>
<dbReference type="GO" id="GO:0006508">
    <property type="term" value="P:proteolysis"/>
    <property type="evidence" value="ECO:0007669"/>
    <property type="project" value="UniProtKB-KW"/>
</dbReference>
<accession>A0A841TBB2</accession>
<dbReference type="InterPro" id="IPR000064">
    <property type="entry name" value="NLP_P60_dom"/>
</dbReference>
<evidence type="ECO:0000256" key="3">
    <source>
        <dbReference type="ARBA" id="ARBA00022801"/>
    </source>
</evidence>
<comment type="caution">
    <text evidence="7">The sequence shown here is derived from an EMBL/GenBank/DDBJ whole genome shotgun (WGS) entry which is preliminary data.</text>
</comment>
<dbReference type="SUPFAM" id="SSF54001">
    <property type="entry name" value="Cysteine proteinases"/>
    <property type="match status" value="1"/>
</dbReference>
<dbReference type="EMBL" id="JACJVN010000001">
    <property type="protein sequence ID" value="MBB6675711.1"/>
    <property type="molecule type" value="Genomic_DNA"/>
</dbReference>
<feature type="chain" id="PRO_5032837877" evidence="5">
    <location>
        <begin position="31"/>
        <end position="155"/>
    </location>
</feature>
<dbReference type="PANTHER" id="PTHR47053:SF1">
    <property type="entry name" value="MUREIN DD-ENDOPEPTIDASE MEPH-RELATED"/>
    <property type="match status" value="1"/>
</dbReference>
<comment type="similarity">
    <text evidence="1">Belongs to the peptidase C40 family.</text>
</comment>
<evidence type="ECO:0000313" key="8">
    <source>
        <dbReference type="Proteomes" id="UP000574133"/>
    </source>
</evidence>
<sequence>MLKLKAAAIGILATVGWFGLAAGHSGQASAATAESLELVSLGKQYIGTPYVFGATAGSTTAFDCSSFTQYIYGKQGIWLPRTAAAQANKGKKVAKSYLSMGDLVFFKTGSKGIGHVAIYAGDGKILQASSSQGVTVSSMNSAYWTKNYVTARRIL</sequence>
<dbReference type="GO" id="GO:0008234">
    <property type="term" value="F:cysteine-type peptidase activity"/>
    <property type="evidence" value="ECO:0007669"/>
    <property type="project" value="UniProtKB-KW"/>
</dbReference>
<dbReference type="PANTHER" id="PTHR47053">
    <property type="entry name" value="MUREIN DD-ENDOPEPTIDASE MEPH-RELATED"/>
    <property type="match status" value="1"/>
</dbReference>
<dbReference type="Gene3D" id="3.90.1720.10">
    <property type="entry name" value="endopeptidase domain like (from Nostoc punctiforme)"/>
    <property type="match status" value="1"/>
</dbReference>
<feature type="signal peptide" evidence="5">
    <location>
        <begin position="1"/>
        <end position="30"/>
    </location>
</feature>
<gene>
    <name evidence="7" type="ORF">H4Q31_00020</name>
</gene>
<evidence type="ECO:0000313" key="7">
    <source>
        <dbReference type="EMBL" id="MBB6675711.1"/>
    </source>
</evidence>
<keyword evidence="2" id="KW-0645">Protease</keyword>